<dbReference type="InterPro" id="IPR011701">
    <property type="entry name" value="MFS"/>
</dbReference>
<accession>A0A0C3E371</accession>
<evidence type="ECO:0000256" key="4">
    <source>
        <dbReference type="SAM" id="Phobius"/>
    </source>
</evidence>
<organism evidence="6 7">
    <name type="scientific">Oidiodendron maius (strain Zn)</name>
    <dbReference type="NCBI Taxonomy" id="913774"/>
    <lineage>
        <taxon>Eukaryota</taxon>
        <taxon>Fungi</taxon>
        <taxon>Dikarya</taxon>
        <taxon>Ascomycota</taxon>
        <taxon>Pezizomycotina</taxon>
        <taxon>Leotiomycetes</taxon>
        <taxon>Leotiomycetes incertae sedis</taxon>
        <taxon>Myxotrichaceae</taxon>
        <taxon>Oidiodendron</taxon>
    </lineage>
</organism>
<feature type="transmembrane region" description="Helical" evidence="4">
    <location>
        <begin position="356"/>
        <end position="382"/>
    </location>
</feature>
<feature type="transmembrane region" description="Helical" evidence="4">
    <location>
        <begin position="205"/>
        <end position="224"/>
    </location>
</feature>
<dbReference type="SUPFAM" id="SSF103473">
    <property type="entry name" value="MFS general substrate transporter"/>
    <property type="match status" value="1"/>
</dbReference>
<evidence type="ECO:0000313" key="7">
    <source>
        <dbReference type="Proteomes" id="UP000054321"/>
    </source>
</evidence>
<feature type="transmembrane region" description="Helical" evidence="4">
    <location>
        <begin position="140"/>
        <end position="160"/>
    </location>
</feature>
<dbReference type="OrthoDB" id="6499973at2759"/>
<keyword evidence="7" id="KW-1185">Reference proteome</keyword>
<dbReference type="PANTHER" id="PTHR11360">
    <property type="entry name" value="MONOCARBOXYLATE TRANSPORTER"/>
    <property type="match status" value="1"/>
</dbReference>
<feature type="compositionally biased region" description="Basic and acidic residues" evidence="3">
    <location>
        <begin position="13"/>
        <end position="23"/>
    </location>
</feature>
<dbReference type="AlphaFoldDB" id="A0A0C3E371"/>
<reference evidence="7" key="2">
    <citation type="submission" date="2015-01" db="EMBL/GenBank/DDBJ databases">
        <title>Evolutionary Origins and Diversification of the Mycorrhizal Mutualists.</title>
        <authorList>
            <consortium name="DOE Joint Genome Institute"/>
            <consortium name="Mycorrhizal Genomics Consortium"/>
            <person name="Kohler A."/>
            <person name="Kuo A."/>
            <person name="Nagy L.G."/>
            <person name="Floudas D."/>
            <person name="Copeland A."/>
            <person name="Barry K.W."/>
            <person name="Cichocki N."/>
            <person name="Veneault-Fourrey C."/>
            <person name="LaButti K."/>
            <person name="Lindquist E.A."/>
            <person name="Lipzen A."/>
            <person name="Lundell T."/>
            <person name="Morin E."/>
            <person name="Murat C."/>
            <person name="Riley R."/>
            <person name="Ohm R."/>
            <person name="Sun H."/>
            <person name="Tunlid A."/>
            <person name="Henrissat B."/>
            <person name="Grigoriev I.V."/>
            <person name="Hibbett D.S."/>
            <person name="Martin F."/>
        </authorList>
    </citation>
    <scope>NUCLEOTIDE SEQUENCE [LARGE SCALE GENOMIC DNA]</scope>
    <source>
        <strain evidence="7">Zn</strain>
    </source>
</reference>
<evidence type="ECO:0000256" key="3">
    <source>
        <dbReference type="SAM" id="MobiDB-lite"/>
    </source>
</evidence>
<dbReference type="GO" id="GO:0016020">
    <property type="term" value="C:membrane"/>
    <property type="evidence" value="ECO:0007669"/>
    <property type="project" value="UniProtKB-SubCell"/>
</dbReference>
<evidence type="ECO:0000259" key="5">
    <source>
        <dbReference type="PROSITE" id="PS50850"/>
    </source>
</evidence>
<gene>
    <name evidence="6" type="ORF">OIDMADRAFT_175515</name>
</gene>
<evidence type="ECO:0000256" key="2">
    <source>
        <dbReference type="ARBA" id="ARBA00006727"/>
    </source>
</evidence>
<dbReference type="Proteomes" id="UP000054321">
    <property type="component" value="Unassembled WGS sequence"/>
</dbReference>
<feature type="transmembrane region" description="Helical" evidence="4">
    <location>
        <begin position="36"/>
        <end position="62"/>
    </location>
</feature>
<dbReference type="PROSITE" id="PS50850">
    <property type="entry name" value="MFS"/>
    <property type="match status" value="1"/>
</dbReference>
<dbReference type="EMBL" id="KN832870">
    <property type="protein sequence ID" value="KIN08798.1"/>
    <property type="molecule type" value="Genomic_DNA"/>
</dbReference>
<dbReference type="GO" id="GO:0022857">
    <property type="term" value="F:transmembrane transporter activity"/>
    <property type="evidence" value="ECO:0007669"/>
    <property type="project" value="InterPro"/>
</dbReference>
<sequence>MTPMDQLSTHSVLDAEPHREFQHETSSTRSSQNKNLVSILVVLAAFVCMFTSCGINFAFGVYQELYESMSTSGEPSPFAGASPAQIDLIGTLAISLMSLGAPLASAWCKSYSPRTVTLAGALMFALANVLASFGKKLWHFFLTQGILLGVGTCLTYIPAATVTPGWFTKHRGLAIGILSSGTGFGGVFWAPVLRALNSAIGFRNTLRLAGGLSFILLGCSAMILKWEPGIEQRNRINLQSSRSRLLVPLVDWRVARSRKFVAQCMSAGLQGAVYYAPLYFLSTYARTLGYSAATGALFISLTNASSAIGKVIIGYTADRVGRLNILFLTTFISAVTTWGLWLPSTLSGGDKDGKNLFAAFAILYGIFAGAYISLFPTALVELFGVQHFADVNGFLYMVRGLAALVGTPIAGVLIRGSDRGADGIGLSKAYFKTSILVGTLLTGTTVAVAWARIEAASGLGGRTEGRKMRWRL</sequence>
<feature type="transmembrane region" description="Helical" evidence="4">
    <location>
        <begin position="434"/>
        <end position="453"/>
    </location>
</feature>
<dbReference type="Pfam" id="PF07690">
    <property type="entry name" value="MFS_1"/>
    <property type="match status" value="1"/>
</dbReference>
<comment type="subcellular location">
    <subcellularLocation>
        <location evidence="1">Membrane</location>
        <topology evidence="1">Multi-pass membrane protein</topology>
    </subcellularLocation>
</comment>
<feature type="transmembrane region" description="Helical" evidence="4">
    <location>
        <begin position="116"/>
        <end position="134"/>
    </location>
</feature>
<keyword evidence="4" id="KW-0472">Membrane</keyword>
<dbReference type="InterPro" id="IPR020846">
    <property type="entry name" value="MFS_dom"/>
</dbReference>
<feature type="transmembrane region" description="Helical" evidence="4">
    <location>
        <begin position="325"/>
        <end position="344"/>
    </location>
</feature>
<keyword evidence="4" id="KW-1133">Transmembrane helix</keyword>
<feature type="compositionally biased region" description="Polar residues" evidence="3">
    <location>
        <begin position="1"/>
        <end position="11"/>
    </location>
</feature>
<feature type="transmembrane region" description="Helical" evidence="4">
    <location>
        <begin position="292"/>
        <end position="313"/>
    </location>
</feature>
<feature type="transmembrane region" description="Helical" evidence="4">
    <location>
        <begin position="260"/>
        <end position="280"/>
    </location>
</feature>
<reference evidence="6 7" key="1">
    <citation type="submission" date="2014-04" db="EMBL/GenBank/DDBJ databases">
        <authorList>
            <consortium name="DOE Joint Genome Institute"/>
            <person name="Kuo A."/>
            <person name="Martino E."/>
            <person name="Perotto S."/>
            <person name="Kohler A."/>
            <person name="Nagy L.G."/>
            <person name="Floudas D."/>
            <person name="Copeland A."/>
            <person name="Barry K.W."/>
            <person name="Cichocki N."/>
            <person name="Veneault-Fourrey C."/>
            <person name="LaButti K."/>
            <person name="Lindquist E.A."/>
            <person name="Lipzen A."/>
            <person name="Lundell T."/>
            <person name="Morin E."/>
            <person name="Murat C."/>
            <person name="Sun H."/>
            <person name="Tunlid A."/>
            <person name="Henrissat B."/>
            <person name="Grigoriev I.V."/>
            <person name="Hibbett D.S."/>
            <person name="Martin F."/>
            <person name="Nordberg H.P."/>
            <person name="Cantor M.N."/>
            <person name="Hua S.X."/>
        </authorList>
    </citation>
    <scope>NUCLEOTIDE SEQUENCE [LARGE SCALE GENOMIC DNA]</scope>
    <source>
        <strain evidence="6 7">Zn</strain>
    </source>
</reference>
<dbReference type="HOGENOM" id="CLU_001265_1_2_1"/>
<protein>
    <recommendedName>
        <fullName evidence="5">Major facilitator superfamily (MFS) profile domain-containing protein</fullName>
    </recommendedName>
</protein>
<dbReference type="PANTHER" id="PTHR11360:SF284">
    <property type="entry name" value="EG:103B4.3 PROTEIN-RELATED"/>
    <property type="match status" value="1"/>
</dbReference>
<feature type="domain" description="Major facilitator superfamily (MFS) profile" evidence="5">
    <location>
        <begin position="37"/>
        <end position="456"/>
    </location>
</feature>
<name>A0A0C3E371_OIDMZ</name>
<feature type="region of interest" description="Disordered" evidence="3">
    <location>
        <begin position="1"/>
        <end position="27"/>
    </location>
</feature>
<feature type="transmembrane region" description="Helical" evidence="4">
    <location>
        <begin position="172"/>
        <end position="193"/>
    </location>
</feature>
<dbReference type="CDD" id="cd17352">
    <property type="entry name" value="MFS_MCT_SLC16"/>
    <property type="match status" value="1"/>
</dbReference>
<feature type="transmembrane region" description="Helical" evidence="4">
    <location>
        <begin position="394"/>
        <end position="414"/>
    </location>
</feature>
<evidence type="ECO:0000313" key="6">
    <source>
        <dbReference type="EMBL" id="KIN08798.1"/>
    </source>
</evidence>
<keyword evidence="4" id="KW-0812">Transmembrane</keyword>
<comment type="similarity">
    <text evidence="2">Belongs to the major facilitator superfamily. Monocarboxylate porter (TC 2.A.1.13) family.</text>
</comment>
<evidence type="ECO:0000256" key="1">
    <source>
        <dbReference type="ARBA" id="ARBA00004141"/>
    </source>
</evidence>
<dbReference type="InParanoid" id="A0A0C3E371"/>
<proteinExistence type="inferred from homology"/>
<dbReference type="InterPro" id="IPR050327">
    <property type="entry name" value="Proton-linked_MCT"/>
</dbReference>
<feature type="transmembrane region" description="Helical" evidence="4">
    <location>
        <begin position="82"/>
        <end position="104"/>
    </location>
</feature>
<dbReference type="Gene3D" id="1.20.1250.20">
    <property type="entry name" value="MFS general substrate transporter like domains"/>
    <property type="match status" value="2"/>
</dbReference>
<dbReference type="InterPro" id="IPR036259">
    <property type="entry name" value="MFS_trans_sf"/>
</dbReference>